<dbReference type="InterPro" id="IPR005225">
    <property type="entry name" value="Small_GTP-bd"/>
</dbReference>
<evidence type="ECO:0000256" key="2">
    <source>
        <dbReference type="ARBA" id="ARBA00022741"/>
    </source>
</evidence>
<protein>
    <submittedName>
        <fullName evidence="4">Uncharacterized protein</fullName>
    </submittedName>
</protein>
<dbReference type="SMART" id="SM00174">
    <property type="entry name" value="RHO"/>
    <property type="match status" value="1"/>
</dbReference>
<dbReference type="SUPFAM" id="SSF52540">
    <property type="entry name" value="P-loop containing nucleoside triphosphate hydrolases"/>
    <property type="match status" value="1"/>
</dbReference>
<name>A0A2P6NZD3_9EUKA</name>
<dbReference type="PROSITE" id="PS51419">
    <property type="entry name" value="RAB"/>
    <property type="match status" value="1"/>
</dbReference>
<dbReference type="GO" id="GO:0007165">
    <property type="term" value="P:signal transduction"/>
    <property type="evidence" value="ECO:0007669"/>
    <property type="project" value="InterPro"/>
</dbReference>
<dbReference type="GO" id="GO:0016020">
    <property type="term" value="C:membrane"/>
    <property type="evidence" value="ECO:0007669"/>
    <property type="project" value="InterPro"/>
</dbReference>
<dbReference type="FunFam" id="3.40.50.300:FF:001447">
    <property type="entry name" value="Ras-related protein Rab-1B"/>
    <property type="match status" value="1"/>
</dbReference>
<dbReference type="EMBL" id="MDYQ01000004">
    <property type="protein sequence ID" value="PRP89278.1"/>
    <property type="molecule type" value="Genomic_DNA"/>
</dbReference>
<comment type="similarity">
    <text evidence="1">Belongs to the small GTPase superfamily. Rab family.</text>
</comment>
<evidence type="ECO:0000313" key="5">
    <source>
        <dbReference type="Proteomes" id="UP000241769"/>
    </source>
</evidence>
<dbReference type="SMART" id="SM00175">
    <property type="entry name" value="RAB"/>
    <property type="match status" value="1"/>
</dbReference>
<dbReference type="InterPro" id="IPR027417">
    <property type="entry name" value="P-loop_NTPase"/>
</dbReference>
<keyword evidence="5" id="KW-1185">Reference proteome</keyword>
<keyword evidence="2" id="KW-0547">Nucleotide-binding</keyword>
<dbReference type="PRINTS" id="PR00449">
    <property type="entry name" value="RASTRNSFRMNG"/>
</dbReference>
<dbReference type="GO" id="GO:0003924">
    <property type="term" value="F:GTPase activity"/>
    <property type="evidence" value="ECO:0007669"/>
    <property type="project" value="InterPro"/>
</dbReference>
<dbReference type="PROSITE" id="PS51421">
    <property type="entry name" value="RAS"/>
    <property type="match status" value="1"/>
</dbReference>
<dbReference type="STRING" id="1890364.A0A2P6NZD3"/>
<dbReference type="PANTHER" id="PTHR24070">
    <property type="entry name" value="RAS, DI-RAS, AND RHEB FAMILY MEMBERS OF SMALL GTPASE SUPERFAMILY"/>
    <property type="match status" value="1"/>
</dbReference>
<organism evidence="4 5">
    <name type="scientific">Planoprotostelium fungivorum</name>
    <dbReference type="NCBI Taxonomy" id="1890364"/>
    <lineage>
        <taxon>Eukaryota</taxon>
        <taxon>Amoebozoa</taxon>
        <taxon>Evosea</taxon>
        <taxon>Variosea</taxon>
        <taxon>Cavosteliida</taxon>
        <taxon>Cavosteliaceae</taxon>
        <taxon>Planoprotostelium</taxon>
    </lineage>
</organism>
<dbReference type="SMART" id="SM00173">
    <property type="entry name" value="RAS"/>
    <property type="match status" value="1"/>
</dbReference>
<dbReference type="AlphaFoldDB" id="A0A2P6NZD3"/>
<evidence type="ECO:0000256" key="3">
    <source>
        <dbReference type="ARBA" id="ARBA00023134"/>
    </source>
</evidence>
<keyword evidence="3" id="KW-0342">GTP-binding</keyword>
<dbReference type="CDD" id="cd00876">
    <property type="entry name" value="Ras"/>
    <property type="match status" value="1"/>
</dbReference>
<dbReference type="NCBIfam" id="TIGR00231">
    <property type="entry name" value="small_GTP"/>
    <property type="match status" value="1"/>
</dbReference>
<sequence>MSSVGHLLNLFGEWRLDFQVAAFDRRQQPSPSFDERIQGKSAMVVRYIRAVFLSRYDPTIEDQYSKYVQITGRQITLDILDTAGTEQFTSLKDVYMKSGKGFVLVYSVTSESSLEEIKAVHRQLLLVKDADNVPAVLCGNKCDATDIREVSRDDGEKLAKTLNVSFFECSAKTGHGIDELFLDLAKQLDDTITPETEKKMKRRKDKCTLL</sequence>
<dbReference type="GO" id="GO:0005525">
    <property type="term" value="F:GTP binding"/>
    <property type="evidence" value="ECO:0007669"/>
    <property type="project" value="UniProtKB-KW"/>
</dbReference>
<accession>A0A2P6NZD3</accession>
<comment type="caution">
    <text evidence="4">The sequence shown here is derived from an EMBL/GenBank/DDBJ whole genome shotgun (WGS) entry which is preliminary data.</text>
</comment>
<gene>
    <name evidence="4" type="ORF">PROFUN_02152</name>
</gene>
<evidence type="ECO:0000313" key="4">
    <source>
        <dbReference type="EMBL" id="PRP89278.1"/>
    </source>
</evidence>
<dbReference type="InterPro" id="IPR001806">
    <property type="entry name" value="Small_GTPase"/>
</dbReference>
<dbReference type="Gene3D" id="3.40.50.300">
    <property type="entry name" value="P-loop containing nucleotide triphosphate hydrolases"/>
    <property type="match status" value="1"/>
</dbReference>
<dbReference type="Pfam" id="PF00071">
    <property type="entry name" value="Ras"/>
    <property type="match status" value="1"/>
</dbReference>
<dbReference type="SMART" id="SM00176">
    <property type="entry name" value="RAN"/>
    <property type="match status" value="1"/>
</dbReference>
<dbReference type="Proteomes" id="UP000241769">
    <property type="component" value="Unassembled WGS sequence"/>
</dbReference>
<reference evidence="4 5" key="1">
    <citation type="journal article" date="2018" name="Genome Biol. Evol.">
        <title>Multiple Roots of Fruiting Body Formation in Amoebozoa.</title>
        <authorList>
            <person name="Hillmann F."/>
            <person name="Forbes G."/>
            <person name="Novohradska S."/>
            <person name="Ferling I."/>
            <person name="Riege K."/>
            <person name="Groth M."/>
            <person name="Westermann M."/>
            <person name="Marz M."/>
            <person name="Spaller T."/>
            <person name="Winckler T."/>
            <person name="Schaap P."/>
            <person name="Glockner G."/>
        </authorList>
    </citation>
    <scope>NUCLEOTIDE SEQUENCE [LARGE SCALE GENOMIC DNA]</scope>
    <source>
        <strain evidence="4 5">Jena</strain>
    </source>
</reference>
<dbReference type="InParanoid" id="A0A2P6NZD3"/>
<dbReference type="InterPro" id="IPR020849">
    <property type="entry name" value="Small_GTPase_Ras-type"/>
</dbReference>
<proteinExistence type="inferred from homology"/>
<evidence type="ECO:0000256" key="1">
    <source>
        <dbReference type="ARBA" id="ARBA00006270"/>
    </source>
</evidence>